<reference evidence="2 3" key="1">
    <citation type="journal article" date="2019" name="Sci. Rep.">
        <title>Orb-weaving spider Araneus ventricosus genome elucidates the spidroin gene catalogue.</title>
        <authorList>
            <person name="Kono N."/>
            <person name="Nakamura H."/>
            <person name="Ohtoshi R."/>
            <person name="Moran D.A.P."/>
            <person name="Shinohara A."/>
            <person name="Yoshida Y."/>
            <person name="Fujiwara M."/>
            <person name="Mori M."/>
            <person name="Tomita M."/>
            <person name="Arakawa K."/>
        </authorList>
    </citation>
    <scope>NUCLEOTIDE SEQUENCE [LARGE SCALE GENOMIC DNA]</scope>
</reference>
<protein>
    <submittedName>
        <fullName evidence="2">Uncharacterized protein</fullName>
    </submittedName>
</protein>
<evidence type="ECO:0000256" key="1">
    <source>
        <dbReference type="SAM" id="MobiDB-lite"/>
    </source>
</evidence>
<sequence length="103" mass="11079">MLKETPGKLCSRKLLGNYVQGNTWATMLKETPGKLCSKKIEKRKTKLELKGNSCSSRGTGTAWRITSGAAGNEVIKRETSTASETGAASGKTETRNELVSSLE</sequence>
<name>A0A4Y2SKS8_ARAVE</name>
<accession>A0A4Y2SKS8</accession>
<comment type="caution">
    <text evidence="2">The sequence shown here is derived from an EMBL/GenBank/DDBJ whole genome shotgun (WGS) entry which is preliminary data.</text>
</comment>
<organism evidence="2 3">
    <name type="scientific">Araneus ventricosus</name>
    <name type="common">Orbweaver spider</name>
    <name type="synonym">Epeira ventricosa</name>
    <dbReference type="NCBI Taxonomy" id="182803"/>
    <lineage>
        <taxon>Eukaryota</taxon>
        <taxon>Metazoa</taxon>
        <taxon>Ecdysozoa</taxon>
        <taxon>Arthropoda</taxon>
        <taxon>Chelicerata</taxon>
        <taxon>Arachnida</taxon>
        <taxon>Araneae</taxon>
        <taxon>Araneomorphae</taxon>
        <taxon>Entelegynae</taxon>
        <taxon>Araneoidea</taxon>
        <taxon>Araneidae</taxon>
        <taxon>Araneus</taxon>
    </lineage>
</organism>
<dbReference type="AlphaFoldDB" id="A0A4Y2SKS8"/>
<dbReference type="EMBL" id="BGPR01022167">
    <property type="protein sequence ID" value="GBN88216.1"/>
    <property type="molecule type" value="Genomic_DNA"/>
</dbReference>
<evidence type="ECO:0000313" key="3">
    <source>
        <dbReference type="Proteomes" id="UP000499080"/>
    </source>
</evidence>
<gene>
    <name evidence="2" type="ORF">AVEN_108847_1</name>
</gene>
<dbReference type="Proteomes" id="UP000499080">
    <property type="component" value="Unassembled WGS sequence"/>
</dbReference>
<evidence type="ECO:0000313" key="2">
    <source>
        <dbReference type="EMBL" id="GBN88216.1"/>
    </source>
</evidence>
<proteinExistence type="predicted"/>
<keyword evidence="3" id="KW-1185">Reference proteome</keyword>
<feature type="region of interest" description="Disordered" evidence="1">
    <location>
        <begin position="74"/>
        <end position="103"/>
    </location>
</feature>